<dbReference type="AlphaFoldDB" id="A0AAV7B1P1"/>
<keyword evidence="2" id="KW-1185">Reference proteome</keyword>
<dbReference type="EMBL" id="WNYA01000006">
    <property type="protein sequence ID" value="KAG8567416.1"/>
    <property type="molecule type" value="Genomic_DNA"/>
</dbReference>
<gene>
    <name evidence="1" type="ORF">GDO81_013612</name>
</gene>
<evidence type="ECO:0000313" key="2">
    <source>
        <dbReference type="Proteomes" id="UP000824782"/>
    </source>
</evidence>
<name>A0AAV7B1P1_ENGPU</name>
<reference evidence="1" key="1">
    <citation type="thesis" date="2020" institute="ProQuest LLC" country="789 East Eisenhower Parkway, Ann Arbor, MI, USA">
        <title>Comparative Genomics and Chromosome Evolution.</title>
        <authorList>
            <person name="Mudd A.B."/>
        </authorList>
    </citation>
    <scope>NUCLEOTIDE SEQUENCE</scope>
    <source>
        <strain evidence="1">237g6f4</strain>
        <tissue evidence="1">Blood</tissue>
    </source>
</reference>
<sequence length="81" mass="9381">MMHYTVLASNQNLELILQFNPSILGFLFFYNPNVKTVLHYTIPVFSAPMAVLQNPASWYCQYSTVWFQCDPFLPCVSLDIK</sequence>
<protein>
    <submittedName>
        <fullName evidence="1">Uncharacterized protein</fullName>
    </submittedName>
</protein>
<proteinExistence type="predicted"/>
<comment type="caution">
    <text evidence="1">The sequence shown here is derived from an EMBL/GenBank/DDBJ whole genome shotgun (WGS) entry which is preliminary data.</text>
</comment>
<accession>A0AAV7B1P1</accession>
<dbReference type="Proteomes" id="UP000824782">
    <property type="component" value="Unassembled WGS sequence"/>
</dbReference>
<organism evidence="1 2">
    <name type="scientific">Engystomops pustulosus</name>
    <name type="common">Tungara frog</name>
    <name type="synonym">Physalaemus pustulosus</name>
    <dbReference type="NCBI Taxonomy" id="76066"/>
    <lineage>
        <taxon>Eukaryota</taxon>
        <taxon>Metazoa</taxon>
        <taxon>Chordata</taxon>
        <taxon>Craniata</taxon>
        <taxon>Vertebrata</taxon>
        <taxon>Euteleostomi</taxon>
        <taxon>Amphibia</taxon>
        <taxon>Batrachia</taxon>
        <taxon>Anura</taxon>
        <taxon>Neobatrachia</taxon>
        <taxon>Hyloidea</taxon>
        <taxon>Leptodactylidae</taxon>
        <taxon>Leiuperinae</taxon>
        <taxon>Engystomops</taxon>
    </lineage>
</organism>
<evidence type="ECO:0000313" key="1">
    <source>
        <dbReference type="EMBL" id="KAG8567416.1"/>
    </source>
</evidence>